<proteinExistence type="predicted"/>
<dbReference type="Gene3D" id="2.40.10.10">
    <property type="entry name" value="Trypsin-like serine proteases"/>
    <property type="match status" value="2"/>
</dbReference>
<feature type="non-terminal residue" evidence="3">
    <location>
        <position position="1"/>
    </location>
</feature>
<sequence>TLPVKSVIKHPDFDPRSPMNYDIALLKQDGAFIFSSTVSPKCLPHPGEKFEAGYVCTACGWDCLDENGLLPQVLYEVDLPILNKEECSRALLTLKKSIQGDTIMCAGFPDGGKDACQ</sequence>
<name>A0A7K4WVS1_9TYRA</name>
<dbReference type="EMBL" id="VZRD01000513">
    <property type="protein sequence ID" value="NWR38666.1"/>
    <property type="molecule type" value="Genomic_DNA"/>
</dbReference>
<protein>
    <submittedName>
        <fullName evidence="3">OVCH2 protein</fullName>
    </submittedName>
</protein>
<evidence type="ECO:0000313" key="3">
    <source>
        <dbReference type="EMBL" id="NWR38666.1"/>
    </source>
</evidence>
<dbReference type="PANTHER" id="PTHR24253">
    <property type="entry name" value="TRANSMEMBRANE PROTEASE SERINE"/>
    <property type="match status" value="1"/>
</dbReference>
<dbReference type="InterPro" id="IPR043504">
    <property type="entry name" value="Peptidase_S1_PA_chymotrypsin"/>
</dbReference>
<feature type="non-terminal residue" evidence="3">
    <location>
        <position position="117"/>
    </location>
</feature>
<dbReference type="PROSITE" id="PS50240">
    <property type="entry name" value="TRYPSIN_DOM"/>
    <property type="match status" value="1"/>
</dbReference>
<organism evidence="3 4">
    <name type="scientific">Tachuris rubrigastra</name>
    <dbReference type="NCBI Taxonomy" id="495162"/>
    <lineage>
        <taxon>Eukaryota</taxon>
        <taxon>Metazoa</taxon>
        <taxon>Chordata</taxon>
        <taxon>Craniata</taxon>
        <taxon>Vertebrata</taxon>
        <taxon>Euteleostomi</taxon>
        <taxon>Archelosauria</taxon>
        <taxon>Archosauria</taxon>
        <taxon>Dinosauria</taxon>
        <taxon>Saurischia</taxon>
        <taxon>Theropoda</taxon>
        <taxon>Coelurosauria</taxon>
        <taxon>Aves</taxon>
        <taxon>Neognathae</taxon>
        <taxon>Neoaves</taxon>
        <taxon>Telluraves</taxon>
        <taxon>Australaves</taxon>
        <taxon>Passeriformes</taxon>
        <taxon>Tyrannidae</taxon>
        <taxon>Tachuris</taxon>
    </lineage>
</organism>
<gene>
    <name evidence="3" type="primary">Ovch2</name>
    <name evidence="3" type="ORF">TACRUB_R04298</name>
</gene>
<dbReference type="GO" id="GO:0006508">
    <property type="term" value="P:proteolysis"/>
    <property type="evidence" value="ECO:0007669"/>
    <property type="project" value="InterPro"/>
</dbReference>
<keyword evidence="1" id="KW-1015">Disulfide bond</keyword>
<dbReference type="Pfam" id="PF00089">
    <property type="entry name" value="Trypsin"/>
    <property type="match status" value="1"/>
</dbReference>
<comment type="caution">
    <text evidence="3">The sequence shown here is derived from an EMBL/GenBank/DDBJ whole genome shotgun (WGS) entry which is preliminary data.</text>
</comment>
<dbReference type="SUPFAM" id="SSF50494">
    <property type="entry name" value="Trypsin-like serine proteases"/>
    <property type="match status" value="1"/>
</dbReference>
<dbReference type="Proteomes" id="UP000540952">
    <property type="component" value="Unassembled WGS sequence"/>
</dbReference>
<feature type="domain" description="Peptidase S1" evidence="2">
    <location>
        <begin position="1"/>
        <end position="117"/>
    </location>
</feature>
<keyword evidence="4" id="KW-1185">Reference proteome</keyword>
<evidence type="ECO:0000259" key="2">
    <source>
        <dbReference type="PROSITE" id="PS50240"/>
    </source>
</evidence>
<dbReference type="SMART" id="SM00020">
    <property type="entry name" value="Tryp_SPc"/>
    <property type="match status" value="1"/>
</dbReference>
<accession>A0A7K4WVS1</accession>
<dbReference type="InterPro" id="IPR001254">
    <property type="entry name" value="Trypsin_dom"/>
</dbReference>
<dbReference type="AlphaFoldDB" id="A0A7K4WVS1"/>
<reference evidence="3 4" key="1">
    <citation type="submission" date="2019-09" db="EMBL/GenBank/DDBJ databases">
        <title>Bird 10,000 Genomes (B10K) Project - Family phase.</title>
        <authorList>
            <person name="Zhang G."/>
        </authorList>
    </citation>
    <scope>NUCLEOTIDE SEQUENCE [LARGE SCALE GENOMIC DNA]</scope>
    <source>
        <strain evidence="3">B10K-CU-031-13</strain>
        <tissue evidence="3">Muscle</tissue>
    </source>
</reference>
<dbReference type="InterPro" id="IPR009003">
    <property type="entry name" value="Peptidase_S1_PA"/>
</dbReference>
<dbReference type="GO" id="GO:0004252">
    <property type="term" value="F:serine-type endopeptidase activity"/>
    <property type="evidence" value="ECO:0007669"/>
    <property type="project" value="InterPro"/>
</dbReference>
<evidence type="ECO:0000313" key="4">
    <source>
        <dbReference type="Proteomes" id="UP000540952"/>
    </source>
</evidence>
<dbReference type="PANTHER" id="PTHR24253:SF177">
    <property type="entry name" value="OVOCHYMASE-2"/>
    <property type="match status" value="1"/>
</dbReference>
<evidence type="ECO:0000256" key="1">
    <source>
        <dbReference type="ARBA" id="ARBA00023157"/>
    </source>
</evidence>